<reference evidence="2 3" key="1">
    <citation type="submission" date="2021-12" db="EMBL/GenBank/DDBJ databases">
        <title>Discovery of the Pendulisporaceae a myxobacterial family with distinct sporulation behavior and unique specialized metabolism.</title>
        <authorList>
            <person name="Garcia R."/>
            <person name="Popoff A."/>
            <person name="Bader C.D."/>
            <person name="Loehr J."/>
            <person name="Walesch S."/>
            <person name="Walt C."/>
            <person name="Boldt J."/>
            <person name="Bunk B."/>
            <person name="Haeckl F.J.F.P.J."/>
            <person name="Gunesch A.P."/>
            <person name="Birkelbach J."/>
            <person name="Nuebel U."/>
            <person name="Pietschmann T."/>
            <person name="Bach T."/>
            <person name="Mueller R."/>
        </authorList>
    </citation>
    <scope>NUCLEOTIDE SEQUENCE [LARGE SCALE GENOMIC DNA]</scope>
    <source>
        <strain evidence="2 3">MSr12523</strain>
    </source>
</reference>
<evidence type="ECO:0000313" key="3">
    <source>
        <dbReference type="Proteomes" id="UP001379533"/>
    </source>
</evidence>
<dbReference type="CDD" id="cd11528">
    <property type="entry name" value="NTP-PPase_MazG_Nterm"/>
    <property type="match status" value="1"/>
</dbReference>
<dbReference type="EC" id="3.6.1.9" evidence="2"/>
<dbReference type="SUPFAM" id="SSF101386">
    <property type="entry name" value="all-alpha NTP pyrophosphatases"/>
    <property type="match status" value="2"/>
</dbReference>
<dbReference type="InterPro" id="IPR048011">
    <property type="entry name" value="NTP-PPase_MazG-like_C"/>
</dbReference>
<dbReference type="EMBL" id="CP089982">
    <property type="protein sequence ID" value="WXA98708.1"/>
    <property type="molecule type" value="Genomic_DNA"/>
</dbReference>
<gene>
    <name evidence="2" type="primary">mazG</name>
    <name evidence="2" type="ORF">LZC95_17975</name>
</gene>
<sequence length="258" mass="28808">MQRLLGPDGCPWDREQSFETLRRYVLEEACEVIDAIDGKDRHQLREELGDLALQIVFQAELARSEGAFAIDDVIAAIVDKLVHRHPHVFGDVKAEDAKEVLANWEKIKAEEKKGRPILAGVPRSLPALTRAQRIGEKVSRVGFDWDDAKGSRAKVSEEIGELERAIASGEKAAIEEEFGDVLFALVNLARHIDVDAESALRATIDKFTRRFGHVERRVQEQHGGWGDPRSNGSQANLPLATLDVYWEEAKAAEAKVEK</sequence>
<name>A0ABZ2KMZ7_9BACT</name>
<protein>
    <submittedName>
        <fullName evidence="2">Nucleoside triphosphate pyrophosphohydrolase</fullName>
        <ecNumber evidence="2">3.6.1.9</ecNumber>
    </submittedName>
</protein>
<dbReference type="CDD" id="cd11529">
    <property type="entry name" value="NTP-PPase_MazG_Cterm"/>
    <property type="match status" value="1"/>
</dbReference>
<keyword evidence="2" id="KW-0378">Hydrolase</keyword>
<dbReference type="InterPro" id="IPR048015">
    <property type="entry name" value="NTP-PPase_MazG-like_N"/>
</dbReference>
<dbReference type="Proteomes" id="UP001379533">
    <property type="component" value="Chromosome"/>
</dbReference>
<dbReference type="InterPro" id="IPR004518">
    <property type="entry name" value="MazG-like_dom"/>
</dbReference>
<dbReference type="Gene3D" id="1.10.287.1080">
    <property type="entry name" value="MazG-like"/>
    <property type="match status" value="2"/>
</dbReference>
<feature type="domain" description="NTP pyrophosphohydrolase MazG-like" evidence="1">
    <location>
        <begin position="153"/>
        <end position="214"/>
    </location>
</feature>
<dbReference type="GO" id="GO:0047429">
    <property type="term" value="F:nucleoside triphosphate diphosphatase activity"/>
    <property type="evidence" value="ECO:0007669"/>
    <property type="project" value="UniProtKB-EC"/>
</dbReference>
<organism evidence="2 3">
    <name type="scientific">Pendulispora brunnea</name>
    <dbReference type="NCBI Taxonomy" id="2905690"/>
    <lineage>
        <taxon>Bacteria</taxon>
        <taxon>Pseudomonadati</taxon>
        <taxon>Myxococcota</taxon>
        <taxon>Myxococcia</taxon>
        <taxon>Myxococcales</taxon>
        <taxon>Sorangiineae</taxon>
        <taxon>Pendulisporaceae</taxon>
        <taxon>Pendulispora</taxon>
    </lineage>
</organism>
<dbReference type="NCBIfam" id="TIGR00444">
    <property type="entry name" value="mazG"/>
    <property type="match status" value="1"/>
</dbReference>
<feature type="domain" description="NTP pyrophosphohydrolase MazG-like" evidence="1">
    <location>
        <begin position="16"/>
        <end position="89"/>
    </location>
</feature>
<keyword evidence="3" id="KW-1185">Reference proteome</keyword>
<evidence type="ECO:0000259" key="1">
    <source>
        <dbReference type="Pfam" id="PF03819"/>
    </source>
</evidence>
<evidence type="ECO:0000313" key="2">
    <source>
        <dbReference type="EMBL" id="WXA98708.1"/>
    </source>
</evidence>
<accession>A0ABZ2KMZ7</accession>
<dbReference type="PANTHER" id="PTHR30522">
    <property type="entry name" value="NUCLEOSIDE TRIPHOSPHATE PYROPHOSPHOHYDROLASE"/>
    <property type="match status" value="1"/>
</dbReference>
<dbReference type="PANTHER" id="PTHR30522:SF0">
    <property type="entry name" value="NUCLEOSIDE TRIPHOSPHATE PYROPHOSPHOHYDROLASE"/>
    <property type="match status" value="1"/>
</dbReference>
<dbReference type="Pfam" id="PF03819">
    <property type="entry name" value="MazG"/>
    <property type="match status" value="2"/>
</dbReference>
<dbReference type="InterPro" id="IPR011551">
    <property type="entry name" value="NTP_PyrPHydrolase_MazG"/>
</dbReference>
<proteinExistence type="predicted"/>
<dbReference type="NCBIfam" id="NF007113">
    <property type="entry name" value="PRK09562.1"/>
    <property type="match status" value="1"/>
</dbReference>